<sequence length="62" mass="6769">MITLISLIIAHFDFLGIVGDNINKGTTMSVNETAWLSVTESQAEQINAISVIKINQRLKAVP</sequence>
<gene>
    <name evidence="1" type="ORF">DIU31_018035</name>
    <name evidence="2" type="ORF">J3L21_09445</name>
</gene>
<reference evidence="2 4" key="2">
    <citation type="submission" date="2021-03" db="EMBL/GenBank/DDBJ databases">
        <title>Mucilaginibacter strains isolated from gold and copper mining confer multi heavy-metal resistance.</title>
        <authorList>
            <person name="Li Y."/>
        </authorList>
    </citation>
    <scope>NUCLEOTIDE SEQUENCE [LARGE SCALE GENOMIC DNA]</scope>
    <source>
        <strain evidence="2 4">P2-4</strain>
    </source>
</reference>
<evidence type="ECO:0000313" key="2">
    <source>
        <dbReference type="EMBL" id="QTE52156.1"/>
    </source>
</evidence>
<dbReference type="Proteomes" id="UP000663940">
    <property type="component" value="Chromosome"/>
</dbReference>
<organism evidence="1 3">
    <name type="scientific">Mucilaginibacter rubeus</name>
    <dbReference type="NCBI Taxonomy" id="2027860"/>
    <lineage>
        <taxon>Bacteria</taxon>
        <taxon>Pseudomonadati</taxon>
        <taxon>Bacteroidota</taxon>
        <taxon>Sphingobacteriia</taxon>
        <taxon>Sphingobacteriales</taxon>
        <taxon>Sphingobacteriaceae</taxon>
        <taxon>Mucilaginibacter</taxon>
    </lineage>
</organism>
<proteinExistence type="predicted"/>
<dbReference type="EMBL" id="CP071880">
    <property type="protein sequence ID" value="QTE52156.1"/>
    <property type="molecule type" value="Genomic_DNA"/>
</dbReference>
<protein>
    <submittedName>
        <fullName evidence="1">Uncharacterized protein</fullName>
    </submittedName>
</protein>
<evidence type="ECO:0000313" key="3">
    <source>
        <dbReference type="Proteomes" id="UP000250557"/>
    </source>
</evidence>
<dbReference type="Proteomes" id="UP000250557">
    <property type="component" value="Chromosome"/>
</dbReference>
<dbReference type="EMBL" id="CP043451">
    <property type="protein sequence ID" value="QEM05318.1"/>
    <property type="molecule type" value="Genomic_DNA"/>
</dbReference>
<keyword evidence="4" id="KW-1185">Reference proteome</keyword>
<reference evidence="1 3" key="1">
    <citation type="submission" date="2019-08" db="EMBL/GenBank/DDBJ databases">
        <title>Comparative genome analysis confer to the adaptation heavy metal polluted environment.</title>
        <authorList>
            <person name="Li Y."/>
        </authorList>
    </citation>
    <scope>NUCLEOTIDE SEQUENCE [LARGE SCALE GENOMIC DNA]</scope>
    <source>
        <strain evidence="1 3">P2</strain>
    </source>
</reference>
<name>A0AAE6JH30_9SPHI</name>
<accession>A0AAE6JH30</accession>
<evidence type="ECO:0000313" key="1">
    <source>
        <dbReference type="EMBL" id="QEM05318.1"/>
    </source>
</evidence>
<dbReference type="AlphaFoldDB" id="A0AAE6JH30"/>
<evidence type="ECO:0000313" key="4">
    <source>
        <dbReference type="Proteomes" id="UP000663940"/>
    </source>
</evidence>
<dbReference type="RefSeq" id="WP_112654737.1">
    <property type="nucleotide sequence ID" value="NZ_CP043451.1"/>
</dbReference>